<dbReference type="PANTHER" id="PTHR30348:SF4">
    <property type="entry name" value="DUF72 DOMAIN-CONTAINING PROTEIN"/>
    <property type="match status" value="1"/>
</dbReference>
<organism evidence="1">
    <name type="scientific">Fervidicoccus fontis</name>
    <dbReference type="NCBI Taxonomy" id="683846"/>
    <lineage>
        <taxon>Archaea</taxon>
        <taxon>Thermoproteota</taxon>
        <taxon>Thermoprotei</taxon>
        <taxon>Fervidicoccales</taxon>
        <taxon>Fervidicoccaceae</taxon>
        <taxon>Fervidicoccus</taxon>
    </lineage>
</organism>
<proteinExistence type="predicted"/>
<protein>
    <submittedName>
        <fullName evidence="1">DUF72 domain-containing protein</fullName>
    </submittedName>
</protein>
<gene>
    <name evidence="1" type="ORF">ENO04_05530</name>
</gene>
<accession>A0A7C1E576</accession>
<sequence>MTTRLVIVGTCGFPASRAKIYSLLDGAELQESFYNLLGKKTLENLANRPKNFHLTFKAWQATTHPYSSPTWKRMKEPPPGDKTKYGWLRCTKENLWALEKTVEQAKVAGAEVIVFQTPPNMPCNNEHLAEVRCFFEHAISIAGDNIAVAWEPRGEWLKAKDALKKVFDIGVLIVSDYLRTPPMFPESPIAYTRLHGLGESEVNYKYKYTDEDLRRLKDIIKNLESEKIYVMFNNVYMLDDATRFRNMLID</sequence>
<dbReference type="Gene3D" id="3.20.20.410">
    <property type="entry name" value="Protein of unknown function UPF0759"/>
    <property type="match status" value="1"/>
</dbReference>
<dbReference type="AlphaFoldDB" id="A0A7C1E576"/>
<dbReference type="PANTHER" id="PTHR30348">
    <property type="entry name" value="UNCHARACTERIZED PROTEIN YECE"/>
    <property type="match status" value="1"/>
</dbReference>
<dbReference type="SUPFAM" id="SSF117396">
    <property type="entry name" value="TM1631-like"/>
    <property type="match status" value="1"/>
</dbReference>
<dbReference type="EMBL" id="DSDY01000166">
    <property type="protein sequence ID" value="HDS11054.1"/>
    <property type="molecule type" value="Genomic_DNA"/>
</dbReference>
<comment type="caution">
    <text evidence="1">The sequence shown here is derived from an EMBL/GenBank/DDBJ whole genome shotgun (WGS) entry which is preliminary data.</text>
</comment>
<reference evidence="1" key="1">
    <citation type="journal article" date="2020" name="mSystems">
        <title>Genome- and Community-Level Interaction Insights into Carbon Utilization and Element Cycling Functions of Hydrothermarchaeota in Hydrothermal Sediment.</title>
        <authorList>
            <person name="Zhou Z."/>
            <person name="Liu Y."/>
            <person name="Xu W."/>
            <person name="Pan J."/>
            <person name="Luo Z.H."/>
            <person name="Li M."/>
        </authorList>
    </citation>
    <scope>NUCLEOTIDE SEQUENCE [LARGE SCALE GENOMIC DNA]</scope>
    <source>
        <strain evidence="1">SpSt-123</strain>
    </source>
</reference>
<dbReference type="InterPro" id="IPR002763">
    <property type="entry name" value="DUF72"/>
</dbReference>
<dbReference type="Pfam" id="PF01904">
    <property type="entry name" value="DUF72"/>
    <property type="match status" value="1"/>
</dbReference>
<dbReference type="InterPro" id="IPR036520">
    <property type="entry name" value="UPF0759_sf"/>
</dbReference>
<name>A0A7C1E576_9CREN</name>
<evidence type="ECO:0000313" key="1">
    <source>
        <dbReference type="EMBL" id="HDS11054.1"/>
    </source>
</evidence>